<evidence type="ECO:0000313" key="1">
    <source>
        <dbReference type="EMBL" id="CAG8477685.1"/>
    </source>
</evidence>
<dbReference type="OrthoDB" id="2438717at2759"/>
<reference evidence="1" key="1">
    <citation type="submission" date="2021-06" db="EMBL/GenBank/DDBJ databases">
        <authorList>
            <person name="Kallberg Y."/>
            <person name="Tangrot J."/>
            <person name="Rosling A."/>
        </authorList>
    </citation>
    <scope>NUCLEOTIDE SEQUENCE</scope>
    <source>
        <strain evidence="1">BR232B</strain>
    </source>
</reference>
<keyword evidence="2" id="KW-1185">Reference proteome</keyword>
<sequence>MSAMGNGTLTTTALSTLWSKCPLYCFGSVQFRVKVTRLLISITAETFATTIENVHSAVENVNDPLRITGDRSVVAFPNYTACYG</sequence>
<evidence type="ECO:0000313" key="2">
    <source>
        <dbReference type="Proteomes" id="UP000789739"/>
    </source>
</evidence>
<dbReference type="EMBL" id="CAJVPI010000090">
    <property type="protein sequence ID" value="CAG8477685.1"/>
    <property type="molecule type" value="Genomic_DNA"/>
</dbReference>
<gene>
    <name evidence="1" type="ORF">PBRASI_LOCUS1406</name>
</gene>
<organism evidence="1 2">
    <name type="scientific">Paraglomus brasilianum</name>
    <dbReference type="NCBI Taxonomy" id="144538"/>
    <lineage>
        <taxon>Eukaryota</taxon>
        <taxon>Fungi</taxon>
        <taxon>Fungi incertae sedis</taxon>
        <taxon>Mucoromycota</taxon>
        <taxon>Glomeromycotina</taxon>
        <taxon>Glomeromycetes</taxon>
        <taxon>Paraglomerales</taxon>
        <taxon>Paraglomeraceae</taxon>
        <taxon>Paraglomus</taxon>
    </lineage>
</organism>
<protein>
    <submittedName>
        <fullName evidence="1">5168_t:CDS:1</fullName>
    </submittedName>
</protein>
<comment type="caution">
    <text evidence="1">The sequence shown here is derived from an EMBL/GenBank/DDBJ whole genome shotgun (WGS) entry which is preliminary data.</text>
</comment>
<dbReference type="AlphaFoldDB" id="A0A9N8Z953"/>
<proteinExistence type="predicted"/>
<accession>A0A9N8Z953</accession>
<dbReference type="Proteomes" id="UP000789739">
    <property type="component" value="Unassembled WGS sequence"/>
</dbReference>
<name>A0A9N8Z953_9GLOM</name>